<keyword evidence="4 9" id="KW-0812">Transmembrane</keyword>
<evidence type="ECO:0000256" key="4">
    <source>
        <dbReference type="ARBA" id="ARBA00022692"/>
    </source>
</evidence>
<dbReference type="EMBL" id="JBHSZZ010000055">
    <property type="protein sequence ID" value="MFC7187699.1"/>
    <property type="molecule type" value="Genomic_DNA"/>
</dbReference>
<evidence type="ECO:0000313" key="11">
    <source>
        <dbReference type="EMBL" id="MFC7187699.1"/>
    </source>
</evidence>
<keyword evidence="3" id="KW-0813">Transport</keyword>
<feature type="domain" description="SLC41A/MgtE integral membrane" evidence="10">
    <location>
        <begin position="52"/>
        <end position="181"/>
    </location>
</feature>
<sequence>MAGHDTARDVYRQALPVILVSLVAGLFAGTILGSETMRAGIAEVPGLLLLLPAFLATRGGVYGSLGARLSTGLHQGLIEPQFRLDRRLRNAILASFINGMTVSVFIAVVTYLWLTFLGTEGSLLELVGIMVVAGFLSAILMISVLIAVIFVGYRRGLDPDNVIGPVVTTLGDVFGVFFLLVGIYIVGAVL</sequence>
<dbReference type="RefSeq" id="WP_267665169.1">
    <property type="nucleotide sequence ID" value="NZ_JAODIX010000055.1"/>
</dbReference>
<dbReference type="InterPro" id="IPR036739">
    <property type="entry name" value="SLC41_membr_dom_sf"/>
</dbReference>
<comment type="subcellular location">
    <subcellularLocation>
        <location evidence="1">Membrane</location>
        <topology evidence="1">Multi-pass membrane protein</topology>
    </subcellularLocation>
</comment>
<dbReference type="GO" id="GO:0016020">
    <property type="term" value="C:membrane"/>
    <property type="evidence" value="ECO:0007669"/>
    <property type="project" value="UniProtKB-SubCell"/>
</dbReference>
<evidence type="ECO:0000313" key="12">
    <source>
        <dbReference type="Proteomes" id="UP001596390"/>
    </source>
</evidence>
<comment type="caution">
    <text evidence="11">The sequence shown here is derived from an EMBL/GenBank/DDBJ whole genome shotgun (WGS) entry which is preliminary data.</text>
</comment>
<evidence type="ECO:0000256" key="5">
    <source>
        <dbReference type="ARBA" id="ARBA00022842"/>
    </source>
</evidence>
<comment type="similarity">
    <text evidence="2">Belongs to the SLC41A transporter family.</text>
</comment>
<protein>
    <submittedName>
        <fullName evidence="11">Magnesium transporter</fullName>
    </submittedName>
</protein>
<name>A0ABD5YIB7_9EURY</name>
<keyword evidence="8 9" id="KW-0472">Membrane</keyword>
<dbReference type="Gene3D" id="1.10.357.20">
    <property type="entry name" value="SLC41 divalent cation transporters, integral membrane domain"/>
    <property type="match status" value="1"/>
</dbReference>
<proteinExistence type="inferred from homology"/>
<evidence type="ECO:0000256" key="7">
    <source>
        <dbReference type="ARBA" id="ARBA00023065"/>
    </source>
</evidence>
<keyword evidence="6 9" id="KW-1133">Transmembrane helix</keyword>
<organism evidence="11 12">
    <name type="scientific">Halorubrum yunnanense</name>
    <dbReference type="NCBI Taxonomy" id="1526162"/>
    <lineage>
        <taxon>Archaea</taxon>
        <taxon>Methanobacteriati</taxon>
        <taxon>Methanobacteriota</taxon>
        <taxon>Stenosarchaea group</taxon>
        <taxon>Halobacteria</taxon>
        <taxon>Halobacteriales</taxon>
        <taxon>Haloferacaceae</taxon>
        <taxon>Halorubrum</taxon>
    </lineage>
</organism>
<dbReference type="InterPro" id="IPR045349">
    <property type="entry name" value="SLC41A1-3"/>
</dbReference>
<keyword evidence="7" id="KW-0406">Ion transport</keyword>
<dbReference type="AlphaFoldDB" id="A0ABD5YIB7"/>
<keyword evidence="12" id="KW-1185">Reference proteome</keyword>
<evidence type="ECO:0000256" key="1">
    <source>
        <dbReference type="ARBA" id="ARBA00004141"/>
    </source>
</evidence>
<evidence type="ECO:0000256" key="2">
    <source>
        <dbReference type="ARBA" id="ARBA00009749"/>
    </source>
</evidence>
<dbReference type="PANTHER" id="PTHR16228:SF7">
    <property type="entry name" value="SLC41A_MGTE INTEGRAL MEMBRANE DOMAIN-CONTAINING PROTEIN"/>
    <property type="match status" value="1"/>
</dbReference>
<dbReference type="Pfam" id="PF01769">
    <property type="entry name" value="MgtE"/>
    <property type="match status" value="1"/>
</dbReference>
<dbReference type="SUPFAM" id="SSF161093">
    <property type="entry name" value="MgtE membrane domain-like"/>
    <property type="match status" value="1"/>
</dbReference>
<reference evidence="11 12" key="1">
    <citation type="journal article" date="2019" name="Int. J. Syst. Evol. Microbiol.">
        <title>The Global Catalogue of Microorganisms (GCM) 10K type strain sequencing project: providing services to taxonomists for standard genome sequencing and annotation.</title>
        <authorList>
            <consortium name="The Broad Institute Genomics Platform"/>
            <consortium name="The Broad Institute Genome Sequencing Center for Infectious Disease"/>
            <person name="Wu L."/>
            <person name="Ma J."/>
        </authorList>
    </citation>
    <scope>NUCLEOTIDE SEQUENCE [LARGE SCALE GENOMIC DNA]</scope>
    <source>
        <strain evidence="11 12">Q85</strain>
    </source>
</reference>
<dbReference type="InterPro" id="IPR006667">
    <property type="entry name" value="SLC41_membr_dom"/>
</dbReference>
<feature type="transmembrane region" description="Helical" evidence="9">
    <location>
        <begin position="126"/>
        <end position="150"/>
    </location>
</feature>
<evidence type="ECO:0000256" key="8">
    <source>
        <dbReference type="ARBA" id="ARBA00023136"/>
    </source>
</evidence>
<dbReference type="PANTHER" id="PTHR16228">
    <property type="entry name" value="DIVALENT CATION TRANSPORTER SOLUTE CARRIER FAMILY 41"/>
    <property type="match status" value="1"/>
</dbReference>
<evidence type="ECO:0000256" key="9">
    <source>
        <dbReference type="SAM" id="Phobius"/>
    </source>
</evidence>
<accession>A0ABD5YIB7</accession>
<dbReference type="GO" id="GO:0006811">
    <property type="term" value="P:monoatomic ion transport"/>
    <property type="evidence" value="ECO:0007669"/>
    <property type="project" value="UniProtKB-KW"/>
</dbReference>
<gene>
    <name evidence="11" type="ORF">ACFQMK_12550</name>
</gene>
<evidence type="ECO:0000256" key="6">
    <source>
        <dbReference type="ARBA" id="ARBA00022989"/>
    </source>
</evidence>
<keyword evidence="5" id="KW-0460">Magnesium</keyword>
<evidence type="ECO:0000256" key="3">
    <source>
        <dbReference type="ARBA" id="ARBA00022448"/>
    </source>
</evidence>
<feature type="transmembrane region" description="Helical" evidence="9">
    <location>
        <begin position="91"/>
        <end position="114"/>
    </location>
</feature>
<evidence type="ECO:0000259" key="10">
    <source>
        <dbReference type="Pfam" id="PF01769"/>
    </source>
</evidence>
<feature type="transmembrane region" description="Helical" evidence="9">
    <location>
        <begin position="162"/>
        <end position="186"/>
    </location>
</feature>
<feature type="transmembrane region" description="Helical" evidence="9">
    <location>
        <begin position="14"/>
        <end position="34"/>
    </location>
</feature>
<dbReference type="Proteomes" id="UP001596390">
    <property type="component" value="Unassembled WGS sequence"/>
</dbReference>